<name>A0A8H7QTH4_9FUNG</name>
<dbReference type="PANTHER" id="PTHR10963:SF24">
    <property type="entry name" value="GLYCOSIDASE C21B10.07-RELATED"/>
    <property type="match status" value="1"/>
</dbReference>
<keyword evidence="7" id="KW-1185">Reference proteome</keyword>
<comment type="caution">
    <text evidence="6">The sequence shown here is derived from an EMBL/GenBank/DDBJ whole genome shotgun (WGS) entry which is preliminary data.</text>
</comment>
<dbReference type="GO" id="GO:0009251">
    <property type="term" value="P:glucan catabolic process"/>
    <property type="evidence" value="ECO:0007669"/>
    <property type="project" value="TreeGrafter"/>
</dbReference>
<accession>A0A8H7QTH4</accession>
<dbReference type="PANTHER" id="PTHR10963">
    <property type="entry name" value="GLYCOSYL HYDROLASE-RELATED"/>
    <property type="match status" value="1"/>
</dbReference>
<dbReference type="InterPro" id="IPR000757">
    <property type="entry name" value="Beta-glucanase-like"/>
</dbReference>
<feature type="signal peptide" evidence="4">
    <location>
        <begin position="1"/>
        <end position="18"/>
    </location>
</feature>
<dbReference type="EMBL" id="JAEPRD010000111">
    <property type="protein sequence ID" value="KAG2198437.1"/>
    <property type="molecule type" value="Genomic_DNA"/>
</dbReference>
<dbReference type="OrthoDB" id="192832at2759"/>
<evidence type="ECO:0000313" key="6">
    <source>
        <dbReference type="EMBL" id="KAG2198437.1"/>
    </source>
</evidence>
<dbReference type="InterPro" id="IPR050546">
    <property type="entry name" value="Glycosyl_Hydrlase_16"/>
</dbReference>
<evidence type="ECO:0000256" key="4">
    <source>
        <dbReference type="SAM" id="SignalP"/>
    </source>
</evidence>
<comment type="similarity">
    <text evidence="1">Belongs to the glycosyl hydrolase 16 family.</text>
</comment>
<feature type="domain" description="GH16" evidence="5">
    <location>
        <begin position="18"/>
        <end position="280"/>
    </location>
</feature>
<keyword evidence="3" id="KW-0326">Glycosidase</keyword>
<gene>
    <name evidence="6" type="ORF">INT47_009014</name>
</gene>
<proteinExistence type="inferred from homology"/>
<evidence type="ECO:0000256" key="3">
    <source>
        <dbReference type="ARBA" id="ARBA00023295"/>
    </source>
</evidence>
<organism evidence="6 7">
    <name type="scientific">Mucor saturninus</name>
    <dbReference type="NCBI Taxonomy" id="64648"/>
    <lineage>
        <taxon>Eukaryota</taxon>
        <taxon>Fungi</taxon>
        <taxon>Fungi incertae sedis</taxon>
        <taxon>Mucoromycota</taxon>
        <taxon>Mucoromycotina</taxon>
        <taxon>Mucoromycetes</taxon>
        <taxon>Mucorales</taxon>
        <taxon>Mucorineae</taxon>
        <taxon>Mucoraceae</taxon>
        <taxon>Mucor</taxon>
    </lineage>
</organism>
<dbReference type="InterPro" id="IPR013320">
    <property type="entry name" value="ConA-like_dom_sf"/>
</dbReference>
<evidence type="ECO:0000313" key="7">
    <source>
        <dbReference type="Proteomes" id="UP000603453"/>
    </source>
</evidence>
<dbReference type="Pfam" id="PF26113">
    <property type="entry name" value="GH16_XgeA"/>
    <property type="match status" value="1"/>
</dbReference>
<keyword evidence="4" id="KW-0732">Signal</keyword>
<feature type="chain" id="PRO_5034369815" description="GH16 domain-containing protein" evidence="4">
    <location>
        <begin position="19"/>
        <end position="310"/>
    </location>
</feature>
<dbReference type="FunFam" id="2.60.120.200:FF:000114">
    <property type="entry name" value="Probable endo-1,3(4)-beta-glucanase NFIA_089530"/>
    <property type="match status" value="1"/>
</dbReference>
<dbReference type="Proteomes" id="UP000603453">
    <property type="component" value="Unassembled WGS sequence"/>
</dbReference>
<dbReference type="AlphaFoldDB" id="A0A8H7QTH4"/>
<sequence>MFKKILITTTALVCSVQAAWVLQTTSAGSNFINAFDYFTEADPTHGFVQYVDGATAVNKRLIYTVNDQVVIKADNATVSPNGRPSVRIVSKNAYNRGLFLMDLEHMPTGCGTWPAYWMVGDNWPNQGEIDILEGVNKQTSNSVTLHTSAGCTMEGVPRTQTGTVTSANCDVQAPGQGANVGCGVSSGNTNTYGTGFNGNKGGIYATQWTAEEGIKVWFFPRNAIPGDIHSNTPNPQGWGVPMASFPFGANCAASKFRDLRIVMNLTFCGDWAGSVYGNSGCPSNCVDYVKNTPSAFNEAYWKINSLRIYQ</sequence>
<dbReference type="CDD" id="cd02181">
    <property type="entry name" value="GH16_fungal_Lam16A_glucanase"/>
    <property type="match status" value="1"/>
</dbReference>
<evidence type="ECO:0000259" key="5">
    <source>
        <dbReference type="PROSITE" id="PS51762"/>
    </source>
</evidence>
<evidence type="ECO:0000256" key="1">
    <source>
        <dbReference type="ARBA" id="ARBA00006865"/>
    </source>
</evidence>
<keyword evidence="2" id="KW-0378">Hydrolase</keyword>
<protein>
    <recommendedName>
        <fullName evidence="5">GH16 domain-containing protein</fullName>
    </recommendedName>
</protein>
<reference evidence="6" key="1">
    <citation type="submission" date="2020-12" db="EMBL/GenBank/DDBJ databases">
        <title>Metabolic potential, ecology and presence of endohyphal bacteria is reflected in genomic diversity of Mucoromycotina.</title>
        <authorList>
            <person name="Muszewska A."/>
            <person name="Okrasinska A."/>
            <person name="Steczkiewicz K."/>
            <person name="Drgas O."/>
            <person name="Orlowska M."/>
            <person name="Perlinska-Lenart U."/>
            <person name="Aleksandrzak-Piekarczyk T."/>
            <person name="Szatraj K."/>
            <person name="Zielenkiewicz U."/>
            <person name="Pilsyk S."/>
            <person name="Malc E."/>
            <person name="Mieczkowski P."/>
            <person name="Kruszewska J.S."/>
            <person name="Biernat P."/>
            <person name="Pawlowska J."/>
        </authorList>
    </citation>
    <scope>NUCLEOTIDE SEQUENCE</scope>
    <source>
        <strain evidence="6">WA0000017839</strain>
    </source>
</reference>
<dbReference type="Gene3D" id="2.60.120.200">
    <property type="match status" value="1"/>
</dbReference>
<dbReference type="PROSITE" id="PS51762">
    <property type="entry name" value="GH16_2"/>
    <property type="match status" value="1"/>
</dbReference>
<dbReference type="SUPFAM" id="SSF49899">
    <property type="entry name" value="Concanavalin A-like lectins/glucanases"/>
    <property type="match status" value="1"/>
</dbReference>
<dbReference type="GO" id="GO:0004553">
    <property type="term" value="F:hydrolase activity, hydrolyzing O-glycosyl compounds"/>
    <property type="evidence" value="ECO:0007669"/>
    <property type="project" value="InterPro"/>
</dbReference>
<evidence type="ECO:0000256" key="2">
    <source>
        <dbReference type="ARBA" id="ARBA00022801"/>
    </source>
</evidence>